<dbReference type="InterPro" id="IPR036291">
    <property type="entry name" value="NAD(P)-bd_dom_sf"/>
</dbReference>
<dbReference type="InterPro" id="IPR057326">
    <property type="entry name" value="KR_dom"/>
</dbReference>
<dbReference type="InterPro" id="IPR002347">
    <property type="entry name" value="SDR_fam"/>
</dbReference>
<dbReference type="RefSeq" id="WP_122112772.1">
    <property type="nucleotide sequence ID" value="NZ_QOKZ01000004.1"/>
</dbReference>
<sequence>MEVRGRIVVVTGAAGGIGRSLALRFHEAGARRVICADRNEDGVMKTAREIGGIGRRVDVTVEDDIKALVEEVEARHGPIDLFCCNAGISLRGGPEVPDEQWQNIWEINVMSHIWTARHLVPRMIERGGGYFLNTASAAGLLSQVGSAPYAVTKHAAVAFAEWLALTYGDDGIKVSVLCPQAVNTDMIRGKEDGVASVNGLLEPDVVAAECLKAIEAETFLVLPHKEVLEYMRRKTDDYDRWIGGMRRLNRKYNPMNRKA</sequence>
<dbReference type="PRINTS" id="PR00081">
    <property type="entry name" value="GDHRDH"/>
</dbReference>
<dbReference type="PANTHER" id="PTHR24322:SF736">
    <property type="entry name" value="RETINOL DEHYDROGENASE 10"/>
    <property type="match status" value="1"/>
</dbReference>
<protein>
    <submittedName>
        <fullName evidence="4">SDR family NAD(P)-dependent oxidoreductase</fullName>
    </submittedName>
</protein>
<dbReference type="PANTHER" id="PTHR24322">
    <property type="entry name" value="PKSB"/>
    <property type="match status" value="1"/>
</dbReference>
<keyword evidence="2" id="KW-0560">Oxidoreductase</keyword>
<organism evidence="4 5">
    <name type="scientific">Paracoccus alkanivorans</name>
    <dbReference type="NCBI Taxonomy" id="2116655"/>
    <lineage>
        <taxon>Bacteria</taxon>
        <taxon>Pseudomonadati</taxon>
        <taxon>Pseudomonadota</taxon>
        <taxon>Alphaproteobacteria</taxon>
        <taxon>Rhodobacterales</taxon>
        <taxon>Paracoccaceae</taxon>
        <taxon>Paracoccus</taxon>
    </lineage>
</organism>
<proteinExistence type="inferred from homology"/>
<dbReference type="Proteomes" id="UP000273516">
    <property type="component" value="Unassembled WGS sequence"/>
</dbReference>
<evidence type="ECO:0000313" key="4">
    <source>
        <dbReference type="EMBL" id="RMC34993.1"/>
    </source>
</evidence>
<comment type="caution">
    <text evidence="4">The sequence shown here is derived from an EMBL/GenBank/DDBJ whole genome shotgun (WGS) entry which is preliminary data.</text>
</comment>
<accession>A0A3M0MCS0</accession>
<name>A0A3M0MCS0_9RHOB</name>
<dbReference type="GO" id="GO:0016616">
    <property type="term" value="F:oxidoreductase activity, acting on the CH-OH group of donors, NAD or NADP as acceptor"/>
    <property type="evidence" value="ECO:0007669"/>
    <property type="project" value="TreeGrafter"/>
</dbReference>
<dbReference type="EMBL" id="QOKZ01000004">
    <property type="protein sequence ID" value="RMC34993.1"/>
    <property type="molecule type" value="Genomic_DNA"/>
</dbReference>
<dbReference type="OrthoDB" id="9810935at2"/>
<feature type="domain" description="Ketoreductase" evidence="3">
    <location>
        <begin position="6"/>
        <end position="190"/>
    </location>
</feature>
<evidence type="ECO:0000313" key="5">
    <source>
        <dbReference type="Proteomes" id="UP000273516"/>
    </source>
</evidence>
<dbReference type="InterPro" id="IPR020904">
    <property type="entry name" value="Sc_DH/Rdtase_CS"/>
</dbReference>
<keyword evidence="5" id="KW-1185">Reference proteome</keyword>
<dbReference type="Pfam" id="PF00106">
    <property type="entry name" value="adh_short"/>
    <property type="match status" value="1"/>
</dbReference>
<dbReference type="Gene3D" id="3.40.50.720">
    <property type="entry name" value="NAD(P)-binding Rossmann-like Domain"/>
    <property type="match status" value="1"/>
</dbReference>
<evidence type="ECO:0000256" key="2">
    <source>
        <dbReference type="ARBA" id="ARBA00023002"/>
    </source>
</evidence>
<dbReference type="PROSITE" id="PS00061">
    <property type="entry name" value="ADH_SHORT"/>
    <property type="match status" value="1"/>
</dbReference>
<reference evidence="4 5" key="1">
    <citation type="submission" date="2018-07" db="EMBL/GenBank/DDBJ databases">
        <authorList>
            <person name="Zhang Y."/>
            <person name="Wang L."/>
            <person name="Ma S."/>
        </authorList>
    </citation>
    <scope>NUCLEOTIDE SEQUENCE [LARGE SCALE GENOMIC DNA]</scope>
    <source>
        <strain evidence="4 5">4-2</strain>
    </source>
</reference>
<evidence type="ECO:0000256" key="1">
    <source>
        <dbReference type="ARBA" id="ARBA00006484"/>
    </source>
</evidence>
<evidence type="ECO:0000259" key="3">
    <source>
        <dbReference type="SMART" id="SM00822"/>
    </source>
</evidence>
<dbReference type="AlphaFoldDB" id="A0A3M0MCS0"/>
<gene>
    <name evidence="4" type="ORF">C9E81_13010</name>
</gene>
<dbReference type="CDD" id="cd05233">
    <property type="entry name" value="SDR_c"/>
    <property type="match status" value="1"/>
</dbReference>
<dbReference type="SUPFAM" id="SSF51735">
    <property type="entry name" value="NAD(P)-binding Rossmann-fold domains"/>
    <property type="match status" value="1"/>
</dbReference>
<comment type="similarity">
    <text evidence="1">Belongs to the short-chain dehydrogenases/reductases (SDR) family.</text>
</comment>
<dbReference type="SMART" id="SM00822">
    <property type="entry name" value="PKS_KR"/>
    <property type="match status" value="1"/>
</dbReference>